<sequence length="204" mass="21824">MAAVSTGFIPGATIGAAGGATSGFVLNTGNGLVDGDRFGGALQSGLMGGLTGGIFGGLSGGLIGGAQALQHGRDFWTGKATNRGLMPTNTTSTIKNNVGEGKVVSKDENTYSVYQGLDKEGNTRYVGITKREPEIRFNEHFNSGTERGTLRYIPIEKSLNKLDARIMEQNLINKFGLQKDGGQLYNKINSISPRYWEQYKIKKP</sequence>
<dbReference type="InterPro" id="IPR035901">
    <property type="entry name" value="GIY-YIG_endonuc_sf"/>
</dbReference>
<evidence type="ECO:0000313" key="3">
    <source>
        <dbReference type="Proteomes" id="UP000644010"/>
    </source>
</evidence>
<dbReference type="PROSITE" id="PS50164">
    <property type="entry name" value="GIY_YIG"/>
    <property type="match status" value="1"/>
</dbReference>
<protein>
    <submittedName>
        <fullName evidence="2">GIY-YIG nuclease family protein</fullName>
    </submittedName>
</protein>
<reference evidence="2 3" key="1">
    <citation type="submission" date="2020-08" db="EMBL/GenBank/DDBJ databases">
        <title>Genome public.</title>
        <authorList>
            <person name="Liu C."/>
            <person name="Sun Q."/>
        </authorList>
    </citation>
    <scope>NUCLEOTIDE SEQUENCE [LARGE SCALE GENOMIC DNA]</scope>
    <source>
        <strain evidence="2 3">BX2</strain>
    </source>
</reference>
<keyword evidence="3" id="KW-1185">Reference proteome</keyword>
<dbReference type="RefSeq" id="WP_186958948.1">
    <property type="nucleotide sequence ID" value="NZ_JACOOI010000006.1"/>
</dbReference>
<feature type="domain" description="GIY-YIG" evidence="1">
    <location>
        <begin position="109"/>
        <end position="187"/>
    </location>
</feature>
<organism evidence="2 3">
    <name type="scientific">Parabacteroides segnis</name>
    <dbReference type="NCBI Taxonomy" id="2763058"/>
    <lineage>
        <taxon>Bacteria</taxon>
        <taxon>Pseudomonadati</taxon>
        <taxon>Bacteroidota</taxon>
        <taxon>Bacteroidia</taxon>
        <taxon>Bacteroidales</taxon>
        <taxon>Tannerellaceae</taxon>
        <taxon>Parabacteroides</taxon>
    </lineage>
</organism>
<name>A0ABR7DZ46_9BACT</name>
<comment type="caution">
    <text evidence="2">The sequence shown here is derived from an EMBL/GenBank/DDBJ whole genome shotgun (WGS) entry which is preliminary data.</text>
</comment>
<gene>
    <name evidence="2" type="ORF">H8S77_07835</name>
</gene>
<dbReference type="Proteomes" id="UP000644010">
    <property type="component" value="Unassembled WGS sequence"/>
</dbReference>
<evidence type="ECO:0000259" key="1">
    <source>
        <dbReference type="PROSITE" id="PS50164"/>
    </source>
</evidence>
<dbReference type="SUPFAM" id="SSF82771">
    <property type="entry name" value="GIY-YIG endonuclease"/>
    <property type="match status" value="1"/>
</dbReference>
<dbReference type="EMBL" id="JACOOI010000006">
    <property type="protein sequence ID" value="MBC5642795.1"/>
    <property type="molecule type" value="Genomic_DNA"/>
</dbReference>
<dbReference type="Pfam" id="PF01541">
    <property type="entry name" value="GIY-YIG"/>
    <property type="match status" value="1"/>
</dbReference>
<evidence type="ECO:0000313" key="2">
    <source>
        <dbReference type="EMBL" id="MBC5642795.1"/>
    </source>
</evidence>
<accession>A0ABR7DZ46</accession>
<dbReference type="InterPro" id="IPR000305">
    <property type="entry name" value="GIY-YIG_endonuc"/>
</dbReference>
<proteinExistence type="predicted"/>